<dbReference type="EMBL" id="CP011011">
    <property type="protein sequence ID" value="ATC83795.1"/>
    <property type="molecule type" value="Genomic_DNA"/>
</dbReference>
<accession>A0ACA8E0S0</accession>
<sequence length="157" mass="18423">MKTNLVTRKGFNQLKEEHEYLWEKKRPEVTKVVAWAASLGDRSDNADYTFNKRLLRQIDRRIRYLRKCLTDLRIIDPSPQQFGKVFFGAWVEIENENGDIKNLQIVGPDELYERKDCISIDSPMARALLKKEVDDEAIVDAPEGKTSWFINKIKYET</sequence>
<gene>
    <name evidence="1" type="primary">greB</name>
    <name evidence="1" type="ORF">PAGA_a3696</name>
</gene>
<organism evidence="1 2">
    <name type="scientific">Pseudoalteromonas agarivorans DSM 14585</name>
    <dbReference type="NCBI Taxonomy" id="1312369"/>
    <lineage>
        <taxon>Bacteria</taxon>
        <taxon>Pseudomonadati</taxon>
        <taxon>Pseudomonadota</taxon>
        <taxon>Gammaproteobacteria</taxon>
        <taxon>Alteromonadales</taxon>
        <taxon>Pseudoalteromonadaceae</taxon>
        <taxon>Pseudoalteromonas</taxon>
    </lineage>
</organism>
<keyword evidence="1" id="KW-0648">Protein biosynthesis</keyword>
<keyword evidence="2" id="KW-1185">Reference proteome</keyword>
<keyword evidence="1" id="KW-0251">Elongation factor</keyword>
<proteinExistence type="predicted"/>
<evidence type="ECO:0000313" key="1">
    <source>
        <dbReference type="EMBL" id="ATC83795.1"/>
    </source>
</evidence>
<protein>
    <submittedName>
        <fullName evidence="1">Transcription elongation factor GreB</fullName>
    </submittedName>
</protein>
<reference evidence="1" key="1">
    <citation type="submission" date="2015-03" db="EMBL/GenBank/DDBJ databases">
        <authorList>
            <person name="Xie B.-B."/>
            <person name="Rong J.-C."/>
            <person name="Qin Q.-L."/>
            <person name="Zhang Y.-Z."/>
        </authorList>
    </citation>
    <scope>NUCLEOTIDE SEQUENCE</scope>
    <source>
        <strain evidence="1">DSM 14585</strain>
    </source>
</reference>
<name>A0ACA8E0S0_9GAMM</name>
<evidence type="ECO:0000313" key="2">
    <source>
        <dbReference type="Proteomes" id="UP000217277"/>
    </source>
</evidence>
<dbReference type="Proteomes" id="UP000217277">
    <property type="component" value="Chromosome I"/>
</dbReference>